<dbReference type="Gene3D" id="3.40.1620.10">
    <property type="entry name" value="YefM-like domain"/>
    <property type="match status" value="1"/>
</dbReference>
<evidence type="ECO:0000313" key="3">
    <source>
        <dbReference type="EMBL" id="SHM87045.1"/>
    </source>
</evidence>
<comment type="function">
    <text evidence="2">Antitoxin component of a type II toxin-antitoxin (TA) system.</text>
</comment>
<dbReference type="Proteomes" id="UP000190235">
    <property type="component" value="Chromosome I"/>
</dbReference>
<dbReference type="EMBL" id="LT670848">
    <property type="protein sequence ID" value="SHM87045.1"/>
    <property type="molecule type" value="Genomic_DNA"/>
</dbReference>
<keyword evidence="4" id="KW-1185">Reference proteome</keyword>
<sequence length="130" mass="15017">MEWKRFYSVKIKGYQRIGLVKPGNSSINISVKLKIKSTYLSTSVYFCNMETVNYSNFRSNLKYWFDKVIDDVSDVIIKRKGGKDLVLISLDEYNSLKETTYLLSGKNRDVLLKSIQELETGSGVRKDLIE</sequence>
<dbReference type="InterPro" id="IPR006442">
    <property type="entry name" value="Antitoxin_Phd/YefM"/>
</dbReference>
<dbReference type="Pfam" id="PF02604">
    <property type="entry name" value="PhdYeFM_antitox"/>
    <property type="match status" value="1"/>
</dbReference>
<protein>
    <recommendedName>
        <fullName evidence="2">Antitoxin</fullName>
    </recommendedName>
</protein>
<dbReference type="STRING" id="143223.SAMN05878281_2341"/>
<dbReference type="InterPro" id="IPR036165">
    <property type="entry name" value="YefM-like_sf"/>
</dbReference>
<dbReference type="PANTHER" id="PTHR33713:SF6">
    <property type="entry name" value="ANTITOXIN YEFM"/>
    <property type="match status" value="1"/>
</dbReference>
<dbReference type="InterPro" id="IPR051405">
    <property type="entry name" value="phD/YefM_antitoxin"/>
</dbReference>
<name>A0A1M7M8K8_9FLAO</name>
<reference evidence="4" key="1">
    <citation type="submission" date="2016-11" db="EMBL/GenBank/DDBJ databases">
        <authorList>
            <person name="Varghese N."/>
            <person name="Submissions S."/>
        </authorList>
    </citation>
    <scope>NUCLEOTIDE SEQUENCE [LARGE SCALE GENOMIC DNA]</scope>
    <source>
        <strain evidence="4">ACAM 48</strain>
    </source>
</reference>
<dbReference type="SUPFAM" id="SSF143120">
    <property type="entry name" value="YefM-like"/>
    <property type="match status" value="1"/>
</dbReference>
<dbReference type="Gene3D" id="6.10.250.330">
    <property type="match status" value="1"/>
</dbReference>
<proteinExistence type="inferred from homology"/>
<comment type="similarity">
    <text evidence="1 2">Belongs to the phD/YefM antitoxin family.</text>
</comment>
<evidence type="ECO:0000313" key="4">
    <source>
        <dbReference type="Proteomes" id="UP000190235"/>
    </source>
</evidence>
<evidence type="ECO:0000256" key="2">
    <source>
        <dbReference type="RuleBase" id="RU362080"/>
    </source>
</evidence>
<gene>
    <name evidence="3" type="ORF">SAMN05878281_2341</name>
</gene>
<organism evidence="3 4">
    <name type="scientific">Salegentibacter salegens</name>
    <dbReference type="NCBI Taxonomy" id="143223"/>
    <lineage>
        <taxon>Bacteria</taxon>
        <taxon>Pseudomonadati</taxon>
        <taxon>Bacteroidota</taxon>
        <taxon>Flavobacteriia</taxon>
        <taxon>Flavobacteriales</taxon>
        <taxon>Flavobacteriaceae</taxon>
        <taxon>Salegentibacter</taxon>
    </lineage>
</organism>
<evidence type="ECO:0000256" key="1">
    <source>
        <dbReference type="ARBA" id="ARBA00009981"/>
    </source>
</evidence>
<accession>A0A1M7M8K8</accession>
<dbReference type="AlphaFoldDB" id="A0A1M7M8K8"/>
<dbReference type="PANTHER" id="PTHR33713">
    <property type="entry name" value="ANTITOXIN YAFN-RELATED"/>
    <property type="match status" value="1"/>
</dbReference>